<reference evidence="7" key="1">
    <citation type="submission" date="2022-07" db="EMBL/GenBank/DDBJ databases">
        <title>Chromosome-level genome of Muraenolepis orangiensis.</title>
        <authorList>
            <person name="Kim J."/>
        </authorList>
    </citation>
    <scope>NUCLEOTIDE SEQUENCE</scope>
    <source>
        <strain evidence="7">KU_S4_2022</strain>
        <tissue evidence="7">Muscle</tissue>
    </source>
</reference>
<keyword evidence="4" id="KW-0547">Nucleotide-binding</keyword>
<dbReference type="GO" id="GO:0003682">
    <property type="term" value="F:chromatin binding"/>
    <property type="evidence" value="ECO:0007669"/>
    <property type="project" value="InterPro"/>
</dbReference>
<evidence type="ECO:0000256" key="3">
    <source>
        <dbReference type="ARBA" id="ARBA00023242"/>
    </source>
</evidence>
<keyword evidence="4" id="KW-0067">ATP-binding</keyword>
<comment type="subcellular location">
    <subcellularLocation>
        <location evidence="1 4">Nucleus</location>
    </subcellularLocation>
</comment>
<feature type="domain" description="BAH" evidence="6">
    <location>
        <begin position="46"/>
        <end position="167"/>
    </location>
</feature>
<dbReference type="GO" id="GO:0006270">
    <property type="term" value="P:DNA replication initiation"/>
    <property type="evidence" value="ECO:0007669"/>
    <property type="project" value="TreeGrafter"/>
</dbReference>
<feature type="compositionally biased region" description="Low complexity" evidence="5">
    <location>
        <begin position="196"/>
        <end position="213"/>
    </location>
</feature>
<dbReference type="PANTHER" id="PTHR10763">
    <property type="entry name" value="CELL DIVISION CONTROL PROTEIN 6-RELATED"/>
    <property type="match status" value="1"/>
</dbReference>
<accession>A0A9Q0E1K7</accession>
<evidence type="ECO:0000313" key="8">
    <source>
        <dbReference type="Proteomes" id="UP001148018"/>
    </source>
</evidence>
<dbReference type="OrthoDB" id="1926878at2759"/>
<name>A0A9Q0E1K7_9TELE</name>
<keyword evidence="4" id="KW-0235">DNA replication</keyword>
<evidence type="ECO:0000256" key="1">
    <source>
        <dbReference type="ARBA" id="ARBA00004123"/>
    </source>
</evidence>
<dbReference type="FunFam" id="2.30.30.490:FF:000010">
    <property type="entry name" value="Origin recognition complex subunit 1"/>
    <property type="match status" value="1"/>
</dbReference>
<feature type="compositionally biased region" description="Low complexity" evidence="5">
    <location>
        <begin position="496"/>
        <end position="511"/>
    </location>
</feature>
<keyword evidence="8" id="KW-1185">Reference proteome</keyword>
<dbReference type="SMART" id="SM00439">
    <property type="entry name" value="BAH"/>
    <property type="match status" value="1"/>
</dbReference>
<feature type="region of interest" description="Disordered" evidence="5">
    <location>
        <begin position="437"/>
        <end position="528"/>
    </location>
</feature>
<sequence length="674" mass="73963">MVRYFTRKNVRRIYEWGSAPISYDRKLKTDEYDSLHISLEDLPRITVITAGQYILIEGVDDDNPYVAKVTKLIESDKRKKALVQWFVRVGEVPPNKMKLLGREPHPQEIFYYEGHTCDDVIDVESILSTVQVYYISAEAPFPEGNQMEVLYVKLSWNTKVFKAVKPEMMETVAVPILASPPRHSYPALPPSPPCSPAVAATPRSRAPSRRALPTPDPTVMSRAAVGGPGRATMSAGKMRVSEAESMHSASKMSAAKCLSAKRRSNFARTPGVRKKLELCSPGKTATNMDDMLCQKAQRSSGSWDSLNMKPAMVTLNRLSLEMDSPPQSTQQDSPKELCAVAALDDELLDLDQLLTPTRRQATPRRRQATPRSNYVARGNKASTPSRRIERPAKEPSLGVLAEVENENSPKLPAAATPRSSKRKSALLVGSRIRQQLNLVNDQLDQPYSTDGDDSDGAGDQEIPVKKGKRSAAGSRTPRSAQKARSSLHTPRKTPVKKATPTTPRTPRHATPSIPSRSLPAKQPGSALEEARARLHVSSVPESLPCREQEFQDIYNFVESKVMDGTGGCMYISGVPGTGKTATVHEVIRSLQQASDADDIPSFNFIEINGMKMTDPHQAYVQIVQKLTGQKATADHAAALLEKRFSNPAPKKESTVLLVDEVRLGGWVGGSSGRA</sequence>
<dbReference type="PROSITE" id="PS51038">
    <property type="entry name" value="BAH"/>
    <property type="match status" value="1"/>
</dbReference>
<feature type="region of interest" description="Disordered" evidence="5">
    <location>
        <begin position="187"/>
        <end position="233"/>
    </location>
</feature>
<dbReference type="EMBL" id="JANIIK010000048">
    <property type="protein sequence ID" value="KAJ3598972.1"/>
    <property type="molecule type" value="Genomic_DNA"/>
</dbReference>
<keyword evidence="3 4" id="KW-0539">Nucleus</keyword>
<dbReference type="Gene3D" id="3.40.50.300">
    <property type="entry name" value="P-loop containing nucleotide triphosphate hydrolases"/>
    <property type="match status" value="1"/>
</dbReference>
<dbReference type="InterPro" id="IPR001025">
    <property type="entry name" value="BAH_dom"/>
</dbReference>
<dbReference type="AlphaFoldDB" id="A0A9Q0E1K7"/>
<dbReference type="PANTHER" id="PTHR10763:SF23">
    <property type="entry name" value="ORIGIN RECOGNITION COMPLEX SUBUNIT 1"/>
    <property type="match status" value="1"/>
</dbReference>
<evidence type="ECO:0000256" key="5">
    <source>
        <dbReference type="SAM" id="MobiDB-lite"/>
    </source>
</evidence>
<comment type="function">
    <text evidence="4">Component of the origin recognition complex (ORC) that binds origins of replication. DNA-binding is ATP-dependent, however specific DNA sequences that define origins of replication have not been identified so far. ORC is required to assemble the pre-replication complex necessary to initiate DNA replication.</text>
</comment>
<dbReference type="SUPFAM" id="SSF52540">
    <property type="entry name" value="P-loop containing nucleoside triphosphate hydrolases"/>
    <property type="match status" value="1"/>
</dbReference>
<dbReference type="Proteomes" id="UP001148018">
    <property type="component" value="Unassembled WGS sequence"/>
</dbReference>
<dbReference type="GO" id="GO:0005524">
    <property type="term" value="F:ATP binding"/>
    <property type="evidence" value="ECO:0007669"/>
    <property type="project" value="UniProtKB-KW"/>
</dbReference>
<keyword evidence="2 4" id="KW-0238">DNA-binding</keyword>
<comment type="similarity">
    <text evidence="4">Belongs to the ORC1 family.</text>
</comment>
<organism evidence="7 8">
    <name type="scientific">Muraenolepis orangiensis</name>
    <name type="common">Patagonian moray cod</name>
    <dbReference type="NCBI Taxonomy" id="630683"/>
    <lineage>
        <taxon>Eukaryota</taxon>
        <taxon>Metazoa</taxon>
        <taxon>Chordata</taxon>
        <taxon>Craniata</taxon>
        <taxon>Vertebrata</taxon>
        <taxon>Euteleostomi</taxon>
        <taxon>Actinopterygii</taxon>
        <taxon>Neopterygii</taxon>
        <taxon>Teleostei</taxon>
        <taxon>Neoteleostei</taxon>
        <taxon>Acanthomorphata</taxon>
        <taxon>Zeiogadaria</taxon>
        <taxon>Gadariae</taxon>
        <taxon>Gadiformes</taxon>
        <taxon>Muraenolepidoidei</taxon>
        <taxon>Muraenolepididae</taxon>
        <taxon>Muraenolepis</taxon>
    </lineage>
</organism>
<dbReference type="InterPro" id="IPR041664">
    <property type="entry name" value="AAA_16"/>
</dbReference>
<dbReference type="GO" id="GO:0005664">
    <property type="term" value="C:nuclear origin of replication recognition complex"/>
    <property type="evidence" value="ECO:0007669"/>
    <property type="project" value="TreeGrafter"/>
</dbReference>
<dbReference type="GO" id="GO:0033314">
    <property type="term" value="P:mitotic DNA replication checkpoint signaling"/>
    <property type="evidence" value="ECO:0007669"/>
    <property type="project" value="TreeGrafter"/>
</dbReference>
<dbReference type="Pfam" id="PF13191">
    <property type="entry name" value="AAA_16"/>
    <property type="match status" value="1"/>
</dbReference>
<dbReference type="InterPro" id="IPR050311">
    <property type="entry name" value="ORC1/CDC6"/>
</dbReference>
<comment type="subunit">
    <text evidence="4">ORC is composed of six subunits.</text>
</comment>
<feature type="region of interest" description="Disordered" evidence="5">
    <location>
        <begin position="355"/>
        <end position="425"/>
    </location>
</feature>
<dbReference type="InterPro" id="IPR043151">
    <property type="entry name" value="BAH_sf"/>
</dbReference>
<dbReference type="Gene3D" id="2.30.30.490">
    <property type="match status" value="1"/>
</dbReference>
<proteinExistence type="inferred from homology"/>
<dbReference type="InterPro" id="IPR027417">
    <property type="entry name" value="P-loop_NTPase"/>
</dbReference>
<evidence type="ECO:0000256" key="2">
    <source>
        <dbReference type="ARBA" id="ARBA00023125"/>
    </source>
</evidence>
<protein>
    <recommendedName>
        <fullName evidence="4">Origin recognition complex subunit 1</fullName>
    </recommendedName>
</protein>
<feature type="compositionally biased region" description="Polar residues" evidence="5">
    <location>
        <begin position="476"/>
        <end position="488"/>
    </location>
</feature>
<dbReference type="Pfam" id="PF01426">
    <property type="entry name" value="BAH"/>
    <property type="match status" value="1"/>
</dbReference>
<comment type="caution">
    <text evidence="7">The sequence shown here is derived from an EMBL/GenBank/DDBJ whole genome shotgun (WGS) entry which is preliminary data.</text>
</comment>
<gene>
    <name evidence="7" type="ORF">NHX12_032935</name>
</gene>
<evidence type="ECO:0000256" key="4">
    <source>
        <dbReference type="RuleBase" id="RU365058"/>
    </source>
</evidence>
<evidence type="ECO:0000313" key="7">
    <source>
        <dbReference type="EMBL" id="KAJ3598972.1"/>
    </source>
</evidence>
<dbReference type="GO" id="GO:0003688">
    <property type="term" value="F:DNA replication origin binding"/>
    <property type="evidence" value="ECO:0007669"/>
    <property type="project" value="TreeGrafter"/>
</dbReference>
<evidence type="ECO:0000259" key="6">
    <source>
        <dbReference type="PROSITE" id="PS51038"/>
    </source>
</evidence>